<feature type="transmembrane region" description="Helical" evidence="8">
    <location>
        <begin position="200"/>
        <end position="218"/>
    </location>
</feature>
<evidence type="ECO:0000256" key="3">
    <source>
        <dbReference type="ARBA" id="ARBA00022448"/>
    </source>
</evidence>
<dbReference type="Pfam" id="PF04973">
    <property type="entry name" value="NMN_transporter"/>
    <property type="match status" value="1"/>
</dbReference>
<feature type="transmembrane region" description="Helical" evidence="8">
    <location>
        <begin position="12"/>
        <end position="28"/>
    </location>
</feature>
<dbReference type="RefSeq" id="WP_204412569.1">
    <property type="nucleotide sequence ID" value="NZ_JAFBED010000001.1"/>
</dbReference>
<evidence type="ECO:0000256" key="5">
    <source>
        <dbReference type="ARBA" id="ARBA00022692"/>
    </source>
</evidence>
<gene>
    <name evidence="9" type="ORF">JOC95_000191</name>
</gene>
<evidence type="ECO:0000256" key="6">
    <source>
        <dbReference type="ARBA" id="ARBA00022989"/>
    </source>
</evidence>
<evidence type="ECO:0000256" key="1">
    <source>
        <dbReference type="ARBA" id="ARBA00004651"/>
    </source>
</evidence>
<organism evidence="9 10">
    <name type="scientific">Sutcliffiella tianshenii</name>
    <dbReference type="NCBI Taxonomy" id="1463404"/>
    <lineage>
        <taxon>Bacteria</taxon>
        <taxon>Bacillati</taxon>
        <taxon>Bacillota</taxon>
        <taxon>Bacilli</taxon>
        <taxon>Bacillales</taxon>
        <taxon>Bacillaceae</taxon>
        <taxon>Sutcliffiella</taxon>
    </lineage>
</organism>
<comment type="subcellular location">
    <subcellularLocation>
        <location evidence="1">Cell membrane</location>
        <topology evidence="1">Multi-pass membrane protein</topology>
    </subcellularLocation>
</comment>
<comment type="caution">
    <text evidence="9">The sequence shown here is derived from an EMBL/GenBank/DDBJ whole genome shotgun (WGS) entry which is preliminary data.</text>
</comment>
<evidence type="ECO:0000256" key="7">
    <source>
        <dbReference type="ARBA" id="ARBA00023136"/>
    </source>
</evidence>
<evidence type="ECO:0000256" key="8">
    <source>
        <dbReference type="SAM" id="Phobius"/>
    </source>
</evidence>
<reference evidence="9 10" key="1">
    <citation type="submission" date="2021-01" db="EMBL/GenBank/DDBJ databases">
        <title>Genomic Encyclopedia of Type Strains, Phase IV (KMG-IV): sequencing the most valuable type-strain genomes for metagenomic binning, comparative biology and taxonomic classification.</title>
        <authorList>
            <person name="Goeker M."/>
        </authorList>
    </citation>
    <scope>NUCLEOTIDE SEQUENCE [LARGE SCALE GENOMIC DNA]</scope>
    <source>
        <strain evidence="9 10">DSM 25879</strain>
    </source>
</reference>
<feature type="transmembrane region" description="Helical" evidence="8">
    <location>
        <begin position="34"/>
        <end position="51"/>
    </location>
</feature>
<evidence type="ECO:0000313" key="9">
    <source>
        <dbReference type="EMBL" id="MBM7618349.1"/>
    </source>
</evidence>
<feature type="transmembrane region" description="Helical" evidence="8">
    <location>
        <begin position="82"/>
        <end position="99"/>
    </location>
</feature>
<dbReference type="EMBL" id="JAFBED010000001">
    <property type="protein sequence ID" value="MBM7618349.1"/>
    <property type="molecule type" value="Genomic_DNA"/>
</dbReference>
<dbReference type="NCBIfam" id="TIGR01528">
    <property type="entry name" value="NMN_trans_PnuC"/>
    <property type="match status" value="1"/>
</dbReference>
<feature type="transmembrane region" description="Helical" evidence="8">
    <location>
        <begin position="58"/>
        <end position="76"/>
    </location>
</feature>
<evidence type="ECO:0000313" key="10">
    <source>
        <dbReference type="Proteomes" id="UP000737402"/>
    </source>
</evidence>
<name>A0ABS2NUM9_9BACI</name>
<keyword evidence="4" id="KW-1003">Cell membrane</keyword>
<feature type="transmembrane region" description="Helical" evidence="8">
    <location>
        <begin position="150"/>
        <end position="167"/>
    </location>
</feature>
<dbReference type="PANTHER" id="PTHR36122:SF2">
    <property type="entry name" value="NICOTINAMIDE RIBOSIDE TRANSPORTER PNUC"/>
    <property type="match status" value="1"/>
</dbReference>
<dbReference type="PANTHER" id="PTHR36122">
    <property type="entry name" value="NICOTINAMIDE RIBOSIDE TRANSPORTER PNUC"/>
    <property type="match status" value="1"/>
</dbReference>
<dbReference type="InterPro" id="IPR006419">
    <property type="entry name" value="NMN_transpt_PnuC"/>
</dbReference>
<keyword evidence="3" id="KW-0813">Transport</keyword>
<comment type="similarity">
    <text evidence="2">Belongs to the nicotinamide ribonucleoside (NR) uptake permease (TC 4.B.1) family.</text>
</comment>
<accession>A0ABS2NUM9</accession>
<sequence length="231" mass="26522">MKNLWKDWTIFEKVWLAVFTMVNVYLFFAWEDSVLGLVTSLSGMLCVVLVAKGKIANYYFGIVQTGLYAYLSYGYGLYGETMLNALFYFPAQFVGLYLWNKNKIAQTVKGEDIPVKKLTRKGWMMAGVVSLGMIIIYGFVLQIIGGKVVWVDSATTVLSVLAQILMIKRYAEQWLFWIVVNILSIILWAQALWTQGGNDMSMLVMWMAFLINSIYGYYNWNKVYQKQEGAE</sequence>
<feature type="transmembrane region" description="Helical" evidence="8">
    <location>
        <begin position="174"/>
        <end position="194"/>
    </location>
</feature>
<keyword evidence="6 8" id="KW-1133">Transmembrane helix</keyword>
<dbReference type="Proteomes" id="UP000737402">
    <property type="component" value="Unassembled WGS sequence"/>
</dbReference>
<feature type="transmembrane region" description="Helical" evidence="8">
    <location>
        <begin position="123"/>
        <end position="144"/>
    </location>
</feature>
<proteinExistence type="inferred from homology"/>
<keyword evidence="10" id="KW-1185">Reference proteome</keyword>
<keyword evidence="7 8" id="KW-0472">Membrane</keyword>
<keyword evidence="5 8" id="KW-0812">Transmembrane</keyword>
<evidence type="ECO:0000256" key="4">
    <source>
        <dbReference type="ARBA" id="ARBA00022475"/>
    </source>
</evidence>
<protein>
    <submittedName>
        <fullName evidence="9">Nicotinamide mononucleotide transporter</fullName>
    </submittedName>
</protein>
<evidence type="ECO:0000256" key="2">
    <source>
        <dbReference type="ARBA" id="ARBA00006669"/>
    </source>
</evidence>